<dbReference type="InterPro" id="IPR008948">
    <property type="entry name" value="L-Aspartase-like"/>
</dbReference>
<accession>A0A1F5X386</accession>
<dbReference type="GO" id="GO:0070626">
    <property type="term" value="F:(S)-2-(5-amino-1-(5-phospho-D-ribosyl)imidazole-4-carboxamido) succinate lyase (fumarate-forming) activity"/>
    <property type="evidence" value="ECO:0007669"/>
    <property type="project" value="TreeGrafter"/>
</dbReference>
<dbReference type="InterPro" id="IPR000362">
    <property type="entry name" value="Fumarate_lyase_fam"/>
</dbReference>
<dbReference type="GO" id="GO:0044208">
    <property type="term" value="P:'de novo' AMP biosynthetic process"/>
    <property type="evidence" value="ECO:0007669"/>
    <property type="project" value="TreeGrafter"/>
</dbReference>
<evidence type="ECO:0000259" key="2">
    <source>
        <dbReference type="Pfam" id="PF00206"/>
    </source>
</evidence>
<dbReference type="InterPro" id="IPR020557">
    <property type="entry name" value="Fumarate_lyase_CS"/>
</dbReference>
<dbReference type="InterPro" id="IPR022761">
    <property type="entry name" value="Fumarate_lyase_N"/>
</dbReference>
<evidence type="ECO:0000313" key="3">
    <source>
        <dbReference type="EMBL" id="OGF82340.1"/>
    </source>
</evidence>
<dbReference type="PRINTS" id="PR00149">
    <property type="entry name" value="FUMRATELYASE"/>
</dbReference>
<evidence type="ECO:0000313" key="4">
    <source>
        <dbReference type="Proteomes" id="UP000178684"/>
    </source>
</evidence>
<dbReference type="PANTHER" id="PTHR43172:SF1">
    <property type="entry name" value="ADENYLOSUCCINATE LYASE"/>
    <property type="match status" value="1"/>
</dbReference>
<dbReference type="CDD" id="cd01595">
    <property type="entry name" value="Adenylsuccinate_lyase_like"/>
    <property type="match status" value="1"/>
</dbReference>
<protein>
    <recommendedName>
        <fullName evidence="2">Fumarate lyase N-terminal domain-containing protein</fullName>
    </recommendedName>
</protein>
<dbReference type="GO" id="GO:0005829">
    <property type="term" value="C:cytosol"/>
    <property type="evidence" value="ECO:0007669"/>
    <property type="project" value="TreeGrafter"/>
</dbReference>
<feature type="domain" description="Fumarate lyase N-terminal" evidence="2">
    <location>
        <begin position="34"/>
        <end position="306"/>
    </location>
</feature>
<gene>
    <name evidence="3" type="ORF">A3B18_00085</name>
</gene>
<dbReference type="AlphaFoldDB" id="A0A1F5X386"/>
<keyword evidence="1" id="KW-0456">Lyase</keyword>
<dbReference type="PANTHER" id="PTHR43172">
    <property type="entry name" value="ADENYLOSUCCINATE LYASE"/>
    <property type="match status" value="1"/>
</dbReference>
<sequence length="478" mass="53821">MEKNLSLPGNPRYQPVSLKEIWGYDNLYKPAIEVEIAVMRVLAENGIIPEEDIALLTPDVERNLLEITTTQVDKTERNITKHDIRALVREIQVLLPEKLRRWAHVPLTSYDPLDTAQSIRFIRAHHGVVKPNALGVIDVLSDLVLKFAHQIQIGRTHGQHALPITVGFWLATILSRILWNFEMMEEHAKKLCGKISGAVGAYNAQFGLRMAGSFPDNSFERMVLEKLGLKPARISTQILPPEYNSYYLHSCIELSASLGQLGRDCRHLMRSEIAEISEAYEEGQVGSSTMANKRNPINFESLEGMWIRTKNEFGKVLDTLITDHQRDLVGSSVSRDFPIIVVNLVVQLETLLRKDKNGQAFLERVTVNPEACKANFNKSAKFILAEPIYIALQMAGYQQDAHDLINSRAIPIAQKGGTHLIFALEALAEGDDDLRVALENIPPPIRRLFYNPEDYIGIADVKACEMAEKAKKFIAEIR</sequence>
<dbReference type="PROSITE" id="PS00163">
    <property type="entry name" value="FUMARATE_LYASES"/>
    <property type="match status" value="1"/>
</dbReference>
<dbReference type="SUPFAM" id="SSF48557">
    <property type="entry name" value="L-aspartase-like"/>
    <property type="match status" value="1"/>
</dbReference>
<evidence type="ECO:0000256" key="1">
    <source>
        <dbReference type="ARBA" id="ARBA00023239"/>
    </source>
</evidence>
<dbReference type="Gene3D" id="1.10.275.10">
    <property type="entry name" value="Fumarase/aspartase (N-terminal domain)"/>
    <property type="match status" value="1"/>
</dbReference>
<dbReference type="InterPro" id="IPR024083">
    <property type="entry name" value="Fumarase/histidase_N"/>
</dbReference>
<comment type="caution">
    <text evidence="3">The sequence shown here is derived from an EMBL/GenBank/DDBJ whole genome shotgun (WGS) entry which is preliminary data.</text>
</comment>
<dbReference type="Pfam" id="PF00206">
    <property type="entry name" value="Lyase_1"/>
    <property type="match status" value="1"/>
</dbReference>
<dbReference type="Gene3D" id="1.20.200.10">
    <property type="entry name" value="Fumarase/aspartase (Central domain)"/>
    <property type="match status" value="1"/>
</dbReference>
<organism evidence="3 4">
    <name type="scientific">Candidatus Giovannonibacteria bacterium RIFCSPLOWO2_01_FULL_46_13</name>
    <dbReference type="NCBI Taxonomy" id="1798352"/>
    <lineage>
        <taxon>Bacteria</taxon>
        <taxon>Candidatus Giovannoniibacteriota</taxon>
    </lineage>
</organism>
<proteinExistence type="predicted"/>
<dbReference type="Proteomes" id="UP000178684">
    <property type="component" value="Unassembled WGS sequence"/>
</dbReference>
<dbReference type="GO" id="GO:0004018">
    <property type="term" value="F:N6-(1,2-dicarboxyethyl)AMP AMP-lyase (fumarate-forming) activity"/>
    <property type="evidence" value="ECO:0007669"/>
    <property type="project" value="TreeGrafter"/>
</dbReference>
<reference evidence="3 4" key="1">
    <citation type="journal article" date="2016" name="Nat. Commun.">
        <title>Thousands of microbial genomes shed light on interconnected biogeochemical processes in an aquifer system.</title>
        <authorList>
            <person name="Anantharaman K."/>
            <person name="Brown C.T."/>
            <person name="Hug L.A."/>
            <person name="Sharon I."/>
            <person name="Castelle C.J."/>
            <person name="Probst A.J."/>
            <person name="Thomas B.C."/>
            <person name="Singh A."/>
            <person name="Wilkins M.J."/>
            <person name="Karaoz U."/>
            <person name="Brodie E.L."/>
            <person name="Williams K.H."/>
            <person name="Hubbard S.S."/>
            <person name="Banfield J.F."/>
        </authorList>
    </citation>
    <scope>NUCLEOTIDE SEQUENCE [LARGE SCALE GENOMIC DNA]</scope>
</reference>
<dbReference type="EMBL" id="MFIE01000022">
    <property type="protein sequence ID" value="OGF82340.1"/>
    <property type="molecule type" value="Genomic_DNA"/>
</dbReference>
<name>A0A1F5X386_9BACT</name>